<feature type="region of interest" description="Disordered" evidence="1">
    <location>
        <begin position="90"/>
        <end position="115"/>
    </location>
</feature>
<keyword evidence="2" id="KW-0472">Membrane</keyword>
<feature type="transmembrane region" description="Helical" evidence="2">
    <location>
        <begin position="148"/>
        <end position="166"/>
    </location>
</feature>
<keyword evidence="2" id="KW-0812">Transmembrane</keyword>
<reference evidence="3" key="1">
    <citation type="submission" date="2020-05" db="EMBL/GenBank/DDBJ databases">
        <authorList>
            <person name="Chiriac C."/>
            <person name="Salcher M."/>
            <person name="Ghai R."/>
            <person name="Kavagutti S V."/>
        </authorList>
    </citation>
    <scope>NUCLEOTIDE SEQUENCE</scope>
</reference>
<proteinExistence type="predicted"/>
<feature type="transmembrane region" description="Helical" evidence="2">
    <location>
        <begin position="123"/>
        <end position="142"/>
    </location>
</feature>
<protein>
    <submittedName>
        <fullName evidence="3">Unannotated protein</fullName>
    </submittedName>
</protein>
<feature type="transmembrane region" description="Helical" evidence="2">
    <location>
        <begin position="6"/>
        <end position="25"/>
    </location>
</feature>
<feature type="region of interest" description="Disordered" evidence="1">
    <location>
        <begin position="325"/>
        <end position="344"/>
    </location>
</feature>
<keyword evidence="2" id="KW-1133">Transmembrane helix</keyword>
<feature type="compositionally biased region" description="Basic and acidic residues" evidence="1">
    <location>
        <begin position="187"/>
        <end position="196"/>
    </location>
</feature>
<evidence type="ECO:0000313" key="3">
    <source>
        <dbReference type="EMBL" id="CAB4864009.1"/>
    </source>
</evidence>
<sequence>MRVGSGLVYAVIVALWAGVLVPMWLRRNDAENESRSVERFSSAMKVLSRRTTSHSRENQMFGIPEVTQVPQQSSFIKPTKRTVSLPAPEPILVRTEPGQPRERTDQSQVNAASLQRKRRRNTLYGLAGVVLFSTVVFGLGLVPVAIPVLALIASGSYVGVMVNTAAKQERIREARRREQNRLASRQRANDVAHARAEGVPTQPRSARVRVDPAAAARAAGNSAEAVSDTGWETTSVPAPRYVDAPPATLVPRELDRRYDGGWSAQDMLDHLARSRAGEREDLQEIDAPLSGNDVWSRATADAPDRDAIFDRELFAEDFDASSAERLAQEDADNYRPRRRRAVNE</sequence>
<gene>
    <name evidence="3" type="ORF">UFOPK3401_00412</name>
</gene>
<evidence type="ECO:0000256" key="1">
    <source>
        <dbReference type="SAM" id="MobiDB-lite"/>
    </source>
</evidence>
<organism evidence="3">
    <name type="scientific">freshwater metagenome</name>
    <dbReference type="NCBI Taxonomy" id="449393"/>
    <lineage>
        <taxon>unclassified sequences</taxon>
        <taxon>metagenomes</taxon>
        <taxon>ecological metagenomes</taxon>
    </lineage>
</organism>
<dbReference type="AlphaFoldDB" id="A0A6J7D6B0"/>
<name>A0A6J7D6B0_9ZZZZ</name>
<accession>A0A6J7D6B0</accession>
<evidence type="ECO:0000256" key="2">
    <source>
        <dbReference type="SAM" id="Phobius"/>
    </source>
</evidence>
<feature type="region of interest" description="Disordered" evidence="1">
    <location>
        <begin position="174"/>
        <end position="209"/>
    </location>
</feature>
<dbReference type="EMBL" id="CAFBLM010000012">
    <property type="protein sequence ID" value="CAB4864009.1"/>
    <property type="molecule type" value="Genomic_DNA"/>
</dbReference>
<feature type="compositionally biased region" description="Basic and acidic residues" evidence="1">
    <location>
        <begin position="326"/>
        <end position="344"/>
    </location>
</feature>